<name>A0ABQ8WNN0_PENCH</name>
<evidence type="ECO:0000313" key="1">
    <source>
        <dbReference type="EMBL" id="KAJ5271260.1"/>
    </source>
</evidence>
<dbReference type="Proteomes" id="UP001220256">
    <property type="component" value="Unassembled WGS sequence"/>
</dbReference>
<dbReference type="EMBL" id="JAPVEB010000003">
    <property type="protein sequence ID" value="KAJ5271260.1"/>
    <property type="molecule type" value="Genomic_DNA"/>
</dbReference>
<evidence type="ECO:0000313" key="2">
    <source>
        <dbReference type="Proteomes" id="UP001220256"/>
    </source>
</evidence>
<sequence length="68" mass="7576">MGWATITIAKDAEERAAVTANMNALGQAMAVWDTDLSVSGYFCPELSNRIYLESGHYCRTIPEYRIDS</sequence>
<organism evidence="1 2">
    <name type="scientific">Penicillium chrysogenum</name>
    <name type="common">Penicillium notatum</name>
    <dbReference type="NCBI Taxonomy" id="5076"/>
    <lineage>
        <taxon>Eukaryota</taxon>
        <taxon>Fungi</taxon>
        <taxon>Dikarya</taxon>
        <taxon>Ascomycota</taxon>
        <taxon>Pezizomycotina</taxon>
        <taxon>Eurotiomycetes</taxon>
        <taxon>Eurotiomycetidae</taxon>
        <taxon>Eurotiales</taxon>
        <taxon>Aspergillaceae</taxon>
        <taxon>Penicillium</taxon>
        <taxon>Penicillium chrysogenum species complex</taxon>
    </lineage>
</organism>
<reference evidence="1 2" key="1">
    <citation type="journal article" date="2023" name="IMA Fungus">
        <title>Comparative genomic study of the Penicillium genus elucidates a diverse pangenome and 15 lateral gene transfer events.</title>
        <authorList>
            <person name="Petersen C."/>
            <person name="Sorensen T."/>
            <person name="Nielsen M.R."/>
            <person name="Sondergaard T.E."/>
            <person name="Sorensen J.L."/>
            <person name="Fitzpatrick D.A."/>
            <person name="Frisvad J.C."/>
            <person name="Nielsen K.L."/>
        </authorList>
    </citation>
    <scope>NUCLEOTIDE SEQUENCE [LARGE SCALE GENOMIC DNA]</scope>
    <source>
        <strain evidence="1 2">IBT 3361</strain>
    </source>
</reference>
<protein>
    <submittedName>
        <fullName evidence="1">Uncharacterized protein</fullName>
    </submittedName>
</protein>
<proteinExistence type="predicted"/>
<keyword evidence="2" id="KW-1185">Reference proteome</keyword>
<accession>A0ABQ8WNN0</accession>
<gene>
    <name evidence="1" type="ORF">N7505_007018</name>
</gene>
<comment type="caution">
    <text evidence="1">The sequence shown here is derived from an EMBL/GenBank/DDBJ whole genome shotgun (WGS) entry which is preliminary data.</text>
</comment>